<dbReference type="InterPro" id="IPR013087">
    <property type="entry name" value="Znf_C2H2_type"/>
</dbReference>
<reference evidence="9" key="1">
    <citation type="submission" date="2025-08" db="UniProtKB">
        <authorList>
            <consortium name="RefSeq"/>
        </authorList>
    </citation>
    <scope>IDENTIFICATION</scope>
</reference>
<protein>
    <submittedName>
        <fullName evidence="9">Zinc finger protein 782-like</fullName>
    </submittedName>
</protein>
<feature type="domain" description="C2H2-type" evidence="7">
    <location>
        <begin position="92"/>
        <end position="124"/>
    </location>
</feature>
<dbReference type="Proteomes" id="UP000694845">
    <property type="component" value="Unplaced"/>
</dbReference>
<dbReference type="PANTHER" id="PTHR24379:SF133">
    <property type="entry name" value="ZFP617 PROTEIN-RELATED"/>
    <property type="match status" value="1"/>
</dbReference>
<dbReference type="SUPFAM" id="SSF57667">
    <property type="entry name" value="beta-beta-alpha zinc fingers"/>
    <property type="match status" value="4"/>
</dbReference>
<dbReference type="InterPro" id="IPR036236">
    <property type="entry name" value="Znf_C2H2_sf"/>
</dbReference>
<organism evidence="8 9">
    <name type="scientific">Acanthaster planci</name>
    <name type="common">Crown-of-thorns starfish</name>
    <dbReference type="NCBI Taxonomy" id="133434"/>
    <lineage>
        <taxon>Eukaryota</taxon>
        <taxon>Metazoa</taxon>
        <taxon>Echinodermata</taxon>
        <taxon>Eleutherozoa</taxon>
        <taxon>Asterozoa</taxon>
        <taxon>Asteroidea</taxon>
        <taxon>Valvatacea</taxon>
        <taxon>Valvatida</taxon>
        <taxon>Acanthasteridae</taxon>
        <taxon>Acanthaster</taxon>
    </lineage>
</organism>
<proteinExistence type="predicted"/>
<evidence type="ECO:0000256" key="3">
    <source>
        <dbReference type="ARBA" id="ARBA00022771"/>
    </source>
</evidence>
<dbReference type="FunFam" id="3.30.160.60:FF:000690">
    <property type="entry name" value="Zinc finger protein 354C"/>
    <property type="match status" value="1"/>
</dbReference>
<evidence type="ECO:0000256" key="2">
    <source>
        <dbReference type="ARBA" id="ARBA00022737"/>
    </source>
</evidence>
<keyword evidence="4" id="KW-0862">Zinc</keyword>
<evidence type="ECO:0000256" key="5">
    <source>
        <dbReference type="PROSITE-ProRule" id="PRU00042"/>
    </source>
</evidence>
<evidence type="ECO:0000313" key="8">
    <source>
        <dbReference type="Proteomes" id="UP000694845"/>
    </source>
</evidence>
<dbReference type="GO" id="GO:0008270">
    <property type="term" value="F:zinc ion binding"/>
    <property type="evidence" value="ECO:0007669"/>
    <property type="project" value="UniProtKB-KW"/>
</dbReference>
<dbReference type="GeneID" id="110984535"/>
<evidence type="ECO:0000256" key="4">
    <source>
        <dbReference type="ARBA" id="ARBA00022833"/>
    </source>
</evidence>
<accession>A0A8B7ZBA2</accession>
<sequence length="342" mass="39268">MPPKTTNRKIRQILPKTPVPEEKPCKKSRNAKNESHVCETCSKEYTRVSRYRAHVRLHTGELPFACSSCDKRFRCAESLNTHKAVHSNERSFACDQCSRKYKTSHQLRKHQRLVRLAVSRGEPNDHSPVKCKLCSFRIMSKSEGRRHARTHRKKQRPYVCSFCKARFGQLEELGRHERKRQCLAPADGDAPAEIEDCRKCRKIFGGGSSSNTDPQQQLKMACRLQHIHQIHSYSKAPRHQTCHRCGEKFTSGRSLGRHLATHFEIDLYRCNSCHTEFKDKASYKEHDCSKMPNACGKPILVVKFLPHVAVREPDVFLPTSILESEQGAINSQISQTFDLMTS</sequence>
<evidence type="ECO:0000259" key="7">
    <source>
        <dbReference type="PROSITE" id="PS50157"/>
    </source>
</evidence>
<evidence type="ECO:0000313" key="9">
    <source>
        <dbReference type="RefSeq" id="XP_022100511.1"/>
    </source>
</evidence>
<feature type="domain" description="C2H2-type" evidence="7">
    <location>
        <begin position="64"/>
        <end position="91"/>
    </location>
</feature>
<feature type="compositionally biased region" description="Basic and acidic residues" evidence="6">
    <location>
        <begin position="19"/>
        <end position="28"/>
    </location>
</feature>
<dbReference type="SMART" id="SM00355">
    <property type="entry name" value="ZnF_C2H2"/>
    <property type="match status" value="6"/>
</dbReference>
<feature type="domain" description="C2H2-type" evidence="7">
    <location>
        <begin position="36"/>
        <end position="63"/>
    </location>
</feature>
<dbReference type="OMA" id="NESHVCE"/>
<dbReference type="PANTHER" id="PTHR24379">
    <property type="entry name" value="KRAB AND ZINC FINGER DOMAIN-CONTAINING"/>
    <property type="match status" value="1"/>
</dbReference>
<dbReference type="OrthoDB" id="6077919at2759"/>
<evidence type="ECO:0000256" key="1">
    <source>
        <dbReference type="ARBA" id="ARBA00022723"/>
    </source>
</evidence>
<dbReference type="PROSITE" id="PS50157">
    <property type="entry name" value="ZINC_FINGER_C2H2_2"/>
    <property type="match status" value="4"/>
</dbReference>
<evidence type="ECO:0000256" key="6">
    <source>
        <dbReference type="SAM" id="MobiDB-lite"/>
    </source>
</evidence>
<keyword evidence="2" id="KW-0677">Repeat</keyword>
<feature type="compositionally biased region" description="Basic residues" evidence="6">
    <location>
        <begin position="1"/>
        <end position="11"/>
    </location>
</feature>
<feature type="region of interest" description="Disordered" evidence="6">
    <location>
        <begin position="1"/>
        <end position="28"/>
    </location>
</feature>
<keyword evidence="8" id="KW-1185">Reference proteome</keyword>
<dbReference type="PROSITE" id="PS00028">
    <property type="entry name" value="ZINC_FINGER_C2H2_1"/>
    <property type="match status" value="4"/>
</dbReference>
<gene>
    <name evidence="9" type="primary">LOC110984535</name>
</gene>
<name>A0A8B7ZBA2_ACAPL</name>
<dbReference type="Gene3D" id="3.30.160.60">
    <property type="entry name" value="Classic Zinc Finger"/>
    <property type="match status" value="5"/>
</dbReference>
<dbReference type="AlphaFoldDB" id="A0A8B7ZBA2"/>
<keyword evidence="3 5" id="KW-0863">Zinc-finger</keyword>
<dbReference type="KEGG" id="aplc:110984535"/>
<dbReference type="RefSeq" id="XP_022100511.1">
    <property type="nucleotide sequence ID" value="XM_022244819.1"/>
</dbReference>
<feature type="domain" description="C2H2-type" evidence="7">
    <location>
        <begin position="240"/>
        <end position="262"/>
    </location>
</feature>
<dbReference type="Pfam" id="PF00096">
    <property type="entry name" value="zf-C2H2"/>
    <property type="match status" value="1"/>
</dbReference>
<keyword evidence="1" id="KW-0479">Metal-binding</keyword>